<dbReference type="AlphaFoldDB" id="A0A6A7B9S8"/>
<gene>
    <name evidence="2" type="ORF">T440DRAFT_478109</name>
</gene>
<dbReference type="EMBL" id="MU006300">
    <property type="protein sequence ID" value="KAF2852120.1"/>
    <property type="molecule type" value="Genomic_DNA"/>
</dbReference>
<evidence type="ECO:0000256" key="1">
    <source>
        <dbReference type="SAM" id="MobiDB-lite"/>
    </source>
</evidence>
<evidence type="ECO:0000313" key="2">
    <source>
        <dbReference type="EMBL" id="KAF2852120.1"/>
    </source>
</evidence>
<sequence length="259" mass="27876">MLTAFYIFSSADETSNTIQHASTVSEAAQSSNVAVNTMQNPDKATAAQTAVHVPTTITEWFSCSFLLRSSPSVTWAIGSPADASGPRLTTNAFNPKYGCCATYTSPGGQTSVITDHGFGVQSGPDFPDPMFAQFVGYPRQAYRVDPDGLAANARPTSVASAQWLKKRGDRHEIPMYGDSAVQPSRLSGFDVDAMNNPNALKGTTTREAQPRGNSVVAMASATAPPQPTDPALDRLKGKHKLHQVLKRKHSHGHRRRYVD</sequence>
<protein>
    <submittedName>
        <fullName evidence="2">Uncharacterized protein</fullName>
    </submittedName>
</protein>
<name>A0A6A7B9S8_9PLEO</name>
<keyword evidence="3" id="KW-1185">Reference proteome</keyword>
<reference evidence="2" key="1">
    <citation type="submission" date="2020-01" db="EMBL/GenBank/DDBJ databases">
        <authorList>
            <consortium name="DOE Joint Genome Institute"/>
            <person name="Haridas S."/>
            <person name="Albert R."/>
            <person name="Binder M."/>
            <person name="Bloem J."/>
            <person name="Labutti K."/>
            <person name="Salamov A."/>
            <person name="Andreopoulos B."/>
            <person name="Baker S.E."/>
            <person name="Barry K."/>
            <person name="Bills G."/>
            <person name="Bluhm B.H."/>
            <person name="Cannon C."/>
            <person name="Castanera R."/>
            <person name="Culley D.E."/>
            <person name="Daum C."/>
            <person name="Ezra D."/>
            <person name="Gonzalez J.B."/>
            <person name="Henrissat B."/>
            <person name="Kuo A."/>
            <person name="Liang C."/>
            <person name="Lipzen A."/>
            <person name="Lutzoni F."/>
            <person name="Magnuson J."/>
            <person name="Mondo S."/>
            <person name="Nolan M."/>
            <person name="Ohm R."/>
            <person name="Pangilinan J."/>
            <person name="Park H.-J."/>
            <person name="Ramirez L."/>
            <person name="Alfaro M."/>
            <person name="Sun H."/>
            <person name="Tritt A."/>
            <person name="Yoshinaga Y."/>
            <person name="Zwiers L.-H."/>
            <person name="Turgeon B.G."/>
            <person name="Goodwin S.B."/>
            <person name="Spatafora J.W."/>
            <person name="Crous P.W."/>
            <person name="Grigoriev I.V."/>
        </authorList>
    </citation>
    <scope>NUCLEOTIDE SEQUENCE</scope>
    <source>
        <strain evidence="2">IPT5</strain>
    </source>
</reference>
<dbReference type="Proteomes" id="UP000799423">
    <property type="component" value="Unassembled WGS sequence"/>
</dbReference>
<organism evidence="2 3">
    <name type="scientific">Plenodomus tracheiphilus IPT5</name>
    <dbReference type="NCBI Taxonomy" id="1408161"/>
    <lineage>
        <taxon>Eukaryota</taxon>
        <taxon>Fungi</taxon>
        <taxon>Dikarya</taxon>
        <taxon>Ascomycota</taxon>
        <taxon>Pezizomycotina</taxon>
        <taxon>Dothideomycetes</taxon>
        <taxon>Pleosporomycetidae</taxon>
        <taxon>Pleosporales</taxon>
        <taxon>Pleosporineae</taxon>
        <taxon>Leptosphaeriaceae</taxon>
        <taxon>Plenodomus</taxon>
    </lineage>
</organism>
<feature type="region of interest" description="Disordered" evidence="1">
    <location>
        <begin position="240"/>
        <end position="259"/>
    </location>
</feature>
<dbReference type="OrthoDB" id="73875at2759"/>
<evidence type="ECO:0000313" key="3">
    <source>
        <dbReference type="Proteomes" id="UP000799423"/>
    </source>
</evidence>
<proteinExistence type="predicted"/>
<accession>A0A6A7B9S8</accession>